<evidence type="ECO:0000256" key="1">
    <source>
        <dbReference type="ARBA" id="ARBA00010638"/>
    </source>
</evidence>
<dbReference type="EC" id="6.3.3.2" evidence="5"/>
<dbReference type="SUPFAM" id="SSF100950">
    <property type="entry name" value="NagB/RpiA/CoA transferase-like"/>
    <property type="match status" value="1"/>
</dbReference>
<evidence type="ECO:0000313" key="9">
    <source>
        <dbReference type="Proteomes" id="UP000572953"/>
    </source>
</evidence>
<keyword evidence="8" id="KW-0436">Ligase</keyword>
<evidence type="ECO:0000256" key="4">
    <source>
        <dbReference type="PIRSR" id="PIRSR006806-1"/>
    </source>
</evidence>
<dbReference type="NCBIfam" id="TIGR02727">
    <property type="entry name" value="MTHFS_bact"/>
    <property type="match status" value="1"/>
</dbReference>
<dbReference type="AlphaFoldDB" id="A0A845S4W2"/>
<dbReference type="Proteomes" id="UP000572953">
    <property type="component" value="Unassembled WGS sequence"/>
</dbReference>
<dbReference type="GO" id="GO:0009396">
    <property type="term" value="P:folic acid-containing compound biosynthetic process"/>
    <property type="evidence" value="ECO:0007669"/>
    <property type="project" value="TreeGrafter"/>
</dbReference>
<keyword evidence="5" id="KW-0460">Magnesium</keyword>
<reference evidence="8 9" key="1">
    <citation type="submission" date="2018-10" db="EMBL/GenBank/DDBJ databases">
        <title>Iterative Subtractive Binning of Freshwater Chronoseries Metagenomes Recovers Nearly Complete Genomes from over Four Hundred Novel Species.</title>
        <authorList>
            <person name="Rodriguez-R L.M."/>
            <person name="Tsementzi D."/>
            <person name="Luo C."/>
            <person name="Konstantinidis K.T."/>
        </authorList>
    </citation>
    <scope>NUCLEOTIDE SEQUENCE [LARGE SCALE GENOMIC DNA]</scope>
    <source>
        <strain evidence="8">WB7_2B_003</strain>
        <strain evidence="6">WB7_6_001</strain>
        <strain evidence="7">WB8_1A_003</strain>
    </source>
</reference>
<comment type="cofactor">
    <cofactor evidence="5">
        <name>Mg(2+)</name>
        <dbReference type="ChEBI" id="CHEBI:18420"/>
    </cofactor>
</comment>
<feature type="binding site" evidence="4">
    <location>
        <begin position="2"/>
        <end position="6"/>
    </location>
    <ligand>
        <name>ATP</name>
        <dbReference type="ChEBI" id="CHEBI:30616"/>
    </ligand>
</feature>
<dbReference type="GO" id="GO:0030272">
    <property type="term" value="F:5-formyltetrahydrofolate cyclo-ligase activity"/>
    <property type="evidence" value="ECO:0007669"/>
    <property type="project" value="UniProtKB-EC"/>
</dbReference>
<organism evidence="8 9">
    <name type="scientific">Candidatus Fonsibacter lacus</name>
    <dbReference type="NCBI Taxonomy" id="2576439"/>
    <lineage>
        <taxon>Bacteria</taxon>
        <taxon>Pseudomonadati</taxon>
        <taxon>Pseudomonadota</taxon>
        <taxon>Alphaproteobacteria</taxon>
        <taxon>Candidatus Pelagibacterales</taxon>
        <taxon>Candidatus Pelagibacterales incertae sedis</taxon>
        <taxon>Candidatus Fonsibacter</taxon>
    </lineage>
</organism>
<accession>A0A845S4W2</accession>
<dbReference type="EMBL" id="RGMI01000002">
    <property type="protein sequence ID" value="NCU50193.1"/>
    <property type="molecule type" value="Genomic_DNA"/>
</dbReference>
<dbReference type="Proteomes" id="UP000699985">
    <property type="component" value="Unassembled WGS sequence"/>
</dbReference>
<evidence type="ECO:0000256" key="3">
    <source>
        <dbReference type="ARBA" id="ARBA00022840"/>
    </source>
</evidence>
<dbReference type="Gene3D" id="3.40.50.10420">
    <property type="entry name" value="NagB/RpiA/CoA transferase-like"/>
    <property type="match status" value="1"/>
</dbReference>
<dbReference type="PIRSF" id="PIRSF006806">
    <property type="entry name" value="FTHF_cligase"/>
    <property type="match status" value="1"/>
</dbReference>
<dbReference type="InterPro" id="IPR024185">
    <property type="entry name" value="FTHF_cligase-like_sf"/>
</dbReference>
<sequence length="183" mass="21760">MKEKLRKYFFSLRKNKYFFLKEKDFSPLLSEILRYKNNTVGSYYSINFELDLKILNALLFKKKISLSLPFIHNENNIMEFKKWNFDDALQLNRYGIPQNFMNAKSMTPDIFLVPLLAFDKCGNRLGYGSGYYDKYFNMLNKTKKRFKTIGIGFSFQKIDQLKTLKTDFCLDAIFTEKGFLNIQ</sequence>
<feature type="binding site" evidence="4">
    <location>
        <position position="49"/>
    </location>
    <ligand>
        <name>substrate</name>
    </ligand>
</feature>
<dbReference type="EMBL" id="RGGN01000019">
    <property type="protein sequence ID" value="NCU62660.1"/>
    <property type="molecule type" value="Genomic_DNA"/>
</dbReference>
<dbReference type="InterPro" id="IPR037171">
    <property type="entry name" value="NagB/RpiA_transferase-like"/>
</dbReference>
<dbReference type="Pfam" id="PF01812">
    <property type="entry name" value="5-FTHF_cyc-lig"/>
    <property type="match status" value="1"/>
</dbReference>
<evidence type="ECO:0000313" key="6">
    <source>
        <dbReference type="EMBL" id="NBN87906.1"/>
    </source>
</evidence>
<keyword evidence="3 4" id="KW-0067">ATP-binding</keyword>
<dbReference type="PANTHER" id="PTHR23407:SF1">
    <property type="entry name" value="5-FORMYLTETRAHYDROFOLATE CYCLO-LIGASE"/>
    <property type="match status" value="1"/>
</dbReference>
<dbReference type="EMBL" id="RGET01000023">
    <property type="protein sequence ID" value="NBN87906.1"/>
    <property type="molecule type" value="Genomic_DNA"/>
</dbReference>
<dbReference type="GO" id="GO:0035999">
    <property type="term" value="P:tetrahydrofolate interconversion"/>
    <property type="evidence" value="ECO:0007669"/>
    <property type="project" value="TreeGrafter"/>
</dbReference>
<keyword evidence="2 4" id="KW-0547">Nucleotide-binding</keyword>
<gene>
    <name evidence="6" type="ORF">EBV32_02290</name>
    <name evidence="8" type="ORF">EBV78_00980</name>
    <name evidence="7" type="ORF">EBX29_00185</name>
</gene>
<comment type="catalytic activity">
    <reaction evidence="5">
        <text>(6S)-5-formyl-5,6,7,8-tetrahydrofolate + ATP = (6R)-5,10-methenyltetrahydrofolate + ADP + phosphate</text>
        <dbReference type="Rhea" id="RHEA:10488"/>
        <dbReference type="ChEBI" id="CHEBI:30616"/>
        <dbReference type="ChEBI" id="CHEBI:43474"/>
        <dbReference type="ChEBI" id="CHEBI:57455"/>
        <dbReference type="ChEBI" id="CHEBI:57457"/>
        <dbReference type="ChEBI" id="CHEBI:456216"/>
        <dbReference type="EC" id="6.3.3.2"/>
    </reaction>
</comment>
<feature type="binding site" evidence="4">
    <location>
        <begin position="124"/>
        <end position="132"/>
    </location>
    <ligand>
        <name>ATP</name>
        <dbReference type="ChEBI" id="CHEBI:30616"/>
    </ligand>
</feature>
<comment type="caution">
    <text evidence="8">The sequence shown here is derived from an EMBL/GenBank/DDBJ whole genome shotgun (WGS) entry which is preliminary data.</text>
</comment>
<evidence type="ECO:0000313" key="7">
    <source>
        <dbReference type="EMBL" id="NCU50193.1"/>
    </source>
</evidence>
<dbReference type="Proteomes" id="UP000713222">
    <property type="component" value="Unassembled WGS sequence"/>
</dbReference>
<proteinExistence type="inferred from homology"/>
<comment type="similarity">
    <text evidence="1 5">Belongs to the 5-formyltetrahydrofolate cyclo-ligase family.</text>
</comment>
<keyword evidence="5" id="KW-0479">Metal-binding</keyword>
<dbReference type="GO" id="GO:0005524">
    <property type="term" value="F:ATP binding"/>
    <property type="evidence" value="ECO:0007669"/>
    <property type="project" value="UniProtKB-KW"/>
</dbReference>
<evidence type="ECO:0000313" key="8">
    <source>
        <dbReference type="EMBL" id="NCU62660.1"/>
    </source>
</evidence>
<dbReference type="GO" id="GO:0046872">
    <property type="term" value="F:metal ion binding"/>
    <property type="evidence" value="ECO:0007669"/>
    <property type="project" value="UniProtKB-KW"/>
</dbReference>
<evidence type="ECO:0000256" key="5">
    <source>
        <dbReference type="RuleBase" id="RU361279"/>
    </source>
</evidence>
<name>A0A845S4W2_9PROT</name>
<protein>
    <recommendedName>
        <fullName evidence="5">5-formyltetrahydrofolate cyclo-ligase</fullName>
        <ecNumber evidence="5">6.3.3.2</ecNumber>
    </recommendedName>
</protein>
<dbReference type="PANTHER" id="PTHR23407">
    <property type="entry name" value="ATPASE INHIBITOR/5-FORMYLTETRAHYDROFOLATE CYCLO-LIGASE"/>
    <property type="match status" value="1"/>
</dbReference>
<dbReference type="InterPro" id="IPR002698">
    <property type="entry name" value="FTHF_cligase"/>
</dbReference>
<evidence type="ECO:0000256" key="2">
    <source>
        <dbReference type="ARBA" id="ARBA00022741"/>
    </source>
</evidence>